<evidence type="ECO:0000256" key="4">
    <source>
        <dbReference type="ARBA" id="ARBA00022630"/>
    </source>
</evidence>
<evidence type="ECO:0000256" key="10">
    <source>
        <dbReference type="ARBA" id="ARBA00048540"/>
    </source>
</evidence>
<evidence type="ECO:0000256" key="5">
    <source>
        <dbReference type="ARBA" id="ARBA00022679"/>
    </source>
</evidence>
<keyword evidence="13" id="KW-1185">Reference proteome</keyword>
<accession>A0ABS9YRX4</accession>
<comment type="cofactor">
    <cofactor evidence="1">
        <name>Mg(2+)</name>
        <dbReference type="ChEBI" id="CHEBI:18420"/>
    </cofactor>
</comment>
<sequence>MAPETIGPHAGVPSSARTHPDSLRADRRQAMGGTASITVVGGPPQLLDECFELLRELEQAWSRFLADSDVSRLNWSQGRPVRVRPCTARLVAELINAWALTDGDFDPTALPQLVASGYHTSRVDPSRRTLLPETAAWPGDVAGIDVAGLDIRLPLGTTLDAGGLGKGLAADMIVELAMDRGADGVLAEVGGDLVVAGQAPDAPAWTIGIQDPFTPTELMNVIRLARGSVATSSRLVRVWAGADGPAHHLIDSATGASALTPTLTSTVIAGTGVRAEALAKLAFLRDPDGLLDWLPRIGAAGVIVAADQPCKQTANWADFA</sequence>
<dbReference type="PANTHER" id="PTHR30040:SF2">
    <property type="entry name" value="FAD:PROTEIN FMN TRANSFERASE"/>
    <property type="match status" value="1"/>
</dbReference>
<evidence type="ECO:0000256" key="11">
    <source>
        <dbReference type="SAM" id="MobiDB-lite"/>
    </source>
</evidence>
<evidence type="ECO:0000256" key="7">
    <source>
        <dbReference type="ARBA" id="ARBA00022827"/>
    </source>
</evidence>
<dbReference type="PANTHER" id="PTHR30040">
    <property type="entry name" value="THIAMINE BIOSYNTHESIS LIPOPROTEIN APBE"/>
    <property type="match status" value="1"/>
</dbReference>
<dbReference type="EC" id="2.7.1.180" evidence="2"/>
<feature type="region of interest" description="Disordered" evidence="11">
    <location>
        <begin position="1"/>
        <end position="23"/>
    </location>
</feature>
<comment type="catalytic activity">
    <reaction evidence="10">
        <text>L-threonyl-[protein] + FAD = FMN-L-threonyl-[protein] + AMP + H(+)</text>
        <dbReference type="Rhea" id="RHEA:36847"/>
        <dbReference type="Rhea" id="RHEA-COMP:11060"/>
        <dbReference type="Rhea" id="RHEA-COMP:11061"/>
        <dbReference type="ChEBI" id="CHEBI:15378"/>
        <dbReference type="ChEBI" id="CHEBI:30013"/>
        <dbReference type="ChEBI" id="CHEBI:57692"/>
        <dbReference type="ChEBI" id="CHEBI:74257"/>
        <dbReference type="ChEBI" id="CHEBI:456215"/>
        <dbReference type="EC" id="2.7.1.180"/>
    </reaction>
</comment>
<dbReference type="SUPFAM" id="SSF143631">
    <property type="entry name" value="ApbE-like"/>
    <property type="match status" value="1"/>
</dbReference>
<keyword evidence="6" id="KW-0479">Metal-binding</keyword>
<keyword evidence="8" id="KW-0460">Magnesium</keyword>
<keyword evidence="7" id="KW-0274">FAD</keyword>
<evidence type="ECO:0000256" key="6">
    <source>
        <dbReference type="ARBA" id="ARBA00022723"/>
    </source>
</evidence>
<dbReference type="Proteomes" id="UP001139068">
    <property type="component" value="Unassembled WGS sequence"/>
</dbReference>
<dbReference type="Gene3D" id="3.10.520.10">
    <property type="entry name" value="ApbE-like domains"/>
    <property type="match status" value="1"/>
</dbReference>
<evidence type="ECO:0000256" key="8">
    <source>
        <dbReference type="ARBA" id="ARBA00022842"/>
    </source>
</evidence>
<comment type="caution">
    <text evidence="12">The sequence shown here is derived from an EMBL/GenBank/DDBJ whole genome shotgun (WGS) entry which is preliminary data.</text>
</comment>
<gene>
    <name evidence="12" type="ORF">K9U37_03025</name>
</gene>
<proteinExistence type="predicted"/>
<evidence type="ECO:0000256" key="1">
    <source>
        <dbReference type="ARBA" id="ARBA00001946"/>
    </source>
</evidence>
<dbReference type="InterPro" id="IPR024932">
    <property type="entry name" value="ApbE"/>
</dbReference>
<dbReference type="RefSeq" id="WP_243073196.1">
    <property type="nucleotide sequence ID" value="NZ_JAIVFL010000001.1"/>
</dbReference>
<dbReference type="Pfam" id="PF02424">
    <property type="entry name" value="ApbE"/>
    <property type="match status" value="1"/>
</dbReference>
<dbReference type="InterPro" id="IPR003374">
    <property type="entry name" value="ApbE-like_sf"/>
</dbReference>
<dbReference type="EMBL" id="JAIVFL010000001">
    <property type="protein sequence ID" value="MCI4673976.1"/>
    <property type="molecule type" value="Genomic_DNA"/>
</dbReference>
<keyword evidence="4" id="KW-0285">Flavoprotein</keyword>
<evidence type="ECO:0000256" key="2">
    <source>
        <dbReference type="ARBA" id="ARBA00011955"/>
    </source>
</evidence>
<evidence type="ECO:0000256" key="3">
    <source>
        <dbReference type="ARBA" id="ARBA00016337"/>
    </source>
</evidence>
<organism evidence="12 13">
    <name type="scientific">Candidatus Mycolicibacterium alkanivorans</name>
    <dbReference type="NCBI Taxonomy" id="2954114"/>
    <lineage>
        <taxon>Bacteria</taxon>
        <taxon>Bacillati</taxon>
        <taxon>Actinomycetota</taxon>
        <taxon>Actinomycetes</taxon>
        <taxon>Mycobacteriales</taxon>
        <taxon>Mycobacteriaceae</taxon>
        <taxon>Mycolicibacterium</taxon>
    </lineage>
</organism>
<keyword evidence="5 12" id="KW-0808">Transferase</keyword>
<evidence type="ECO:0000313" key="12">
    <source>
        <dbReference type="EMBL" id="MCI4673976.1"/>
    </source>
</evidence>
<evidence type="ECO:0000313" key="13">
    <source>
        <dbReference type="Proteomes" id="UP001139068"/>
    </source>
</evidence>
<dbReference type="GO" id="GO:0016740">
    <property type="term" value="F:transferase activity"/>
    <property type="evidence" value="ECO:0007669"/>
    <property type="project" value="UniProtKB-KW"/>
</dbReference>
<reference evidence="12" key="1">
    <citation type="journal article" date="2022" name="ISME J.">
        <title>Identification of active gaseous-alkane degraders at natural gas seeps.</title>
        <authorList>
            <person name="Farhan Ul Haque M."/>
            <person name="Hernandez M."/>
            <person name="Crombie A.T."/>
            <person name="Murrell J.C."/>
        </authorList>
    </citation>
    <scope>NUCLEOTIDE SEQUENCE</scope>
    <source>
        <strain evidence="12">ANDR5</strain>
    </source>
</reference>
<name>A0ABS9YRX4_9MYCO</name>
<evidence type="ECO:0000256" key="9">
    <source>
        <dbReference type="ARBA" id="ARBA00031306"/>
    </source>
</evidence>
<protein>
    <recommendedName>
        <fullName evidence="3">FAD:protein FMN transferase</fullName>
        <ecNumber evidence="2">2.7.1.180</ecNumber>
    </recommendedName>
    <alternativeName>
        <fullName evidence="9">Flavin transferase</fullName>
    </alternativeName>
</protein>